<accession>A0A5B7I4U0</accession>
<protein>
    <submittedName>
        <fullName evidence="1">Uncharacterized protein</fullName>
    </submittedName>
</protein>
<name>A0A5B7I4U0_PORTR</name>
<organism evidence="1 2">
    <name type="scientific">Portunus trituberculatus</name>
    <name type="common">Swimming crab</name>
    <name type="synonym">Neptunus trituberculatus</name>
    <dbReference type="NCBI Taxonomy" id="210409"/>
    <lineage>
        <taxon>Eukaryota</taxon>
        <taxon>Metazoa</taxon>
        <taxon>Ecdysozoa</taxon>
        <taxon>Arthropoda</taxon>
        <taxon>Crustacea</taxon>
        <taxon>Multicrustacea</taxon>
        <taxon>Malacostraca</taxon>
        <taxon>Eumalacostraca</taxon>
        <taxon>Eucarida</taxon>
        <taxon>Decapoda</taxon>
        <taxon>Pleocyemata</taxon>
        <taxon>Brachyura</taxon>
        <taxon>Eubrachyura</taxon>
        <taxon>Portunoidea</taxon>
        <taxon>Portunidae</taxon>
        <taxon>Portuninae</taxon>
        <taxon>Portunus</taxon>
    </lineage>
</organism>
<dbReference type="AlphaFoldDB" id="A0A5B7I4U0"/>
<evidence type="ECO:0000313" key="2">
    <source>
        <dbReference type="Proteomes" id="UP000324222"/>
    </source>
</evidence>
<dbReference type="EMBL" id="VSRR010045600">
    <property type="protein sequence ID" value="MPC77323.1"/>
    <property type="molecule type" value="Genomic_DNA"/>
</dbReference>
<dbReference type="Proteomes" id="UP000324222">
    <property type="component" value="Unassembled WGS sequence"/>
</dbReference>
<keyword evidence="2" id="KW-1185">Reference proteome</keyword>
<sequence>MQNRKDLTRSCKGEVTILALRRLQFTTLLFMFHIPFLFPPPPPPPLPWPLQGASTLAARGLCGDAKGYNCATALRNGVMEDRNS</sequence>
<evidence type="ECO:0000313" key="1">
    <source>
        <dbReference type="EMBL" id="MPC77323.1"/>
    </source>
</evidence>
<gene>
    <name evidence="1" type="ORF">E2C01_071775</name>
</gene>
<proteinExistence type="predicted"/>
<reference evidence="1 2" key="1">
    <citation type="submission" date="2019-05" db="EMBL/GenBank/DDBJ databases">
        <title>Another draft genome of Portunus trituberculatus and its Hox gene families provides insights of decapod evolution.</title>
        <authorList>
            <person name="Jeong J.-H."/>
            <person name="Song I."/>
            <person name="Kim S."/>
            <person name="Choi T."/>
            <person name="Kim D."/>
            <person name="Ryu S."/>
            <person name="Kim W."/>
        </authorList>
    </citation>
    <scope>NUCLEOTIDE SEQUENCE [LARGE SCALE GENOMIC DNA]</scope>
    <source>
        <tissue evidence="1">Muscle</tissue>
    </source>
</reference>
<comment type="caution">
    <text evidence="1">The sequence shown here is derived from an EMBL/GenBank/DDBJ whole genome shotgun (WGS) entry which is preliminary data.</text>
</comment>